<dbReference type="AlphaFoldDB" id="A0A2G5DAD0"/>
<dbReference type="InParanoid" id="A0A2G5DAD0"/>
<name>A0A2G5DAD0_AQUCA</name>
<evidence type="ECO:0000313" key="2">
    <source>
        <dbReference type="Proteomes" id="UP000230069"/>
    </source>
</evidence>
<reference evidence="1 2" key="1">
    <citation type="submission" date="2017-09" db="EMBL/GenBank/DDBJ databases">
        <title>WGS assembly of Aquilegia coerulea Goldsmith.</title>
        <authorList>
            <person name="Hodges S."/>
            <person name="Kramer E."/>
            <person name="Nordborg M."/>
            <person name="Tomkins J."/>
            <person name="Borevitz J."/>
            <person name="Derieg N."/>
            <person name="Yan J."/>
            <person name="Mihaltcheva S."/>
            <person name="Hayes R.D."/>
            <person name="Rokhsar D."/>
        </authorList>
    </citation>
    <scope>NUCLEOTIDE SEQUENCE [LARGE SCALE GENOMIC DNA]</scope>
    <source>
        <strain evidence="2">cv. Goldsmith</strain>
    </source>
</reference>
<organism evidence="1 2">
    <name type="scientific">Aquilegia coerulea</name>
    <name type="common">Rocky mountain columbine</name>
    <dbReference type="NCBI Taxonomy" id="218851"/>
    <lineage>
        <taxon>Eukaryota</taxon>
        <taxon>Viridiplantae</taxon>
        <taxon>Streptophyta</taxon>
        <taxon>Embryophyta</taxon>
        <taxon>Tracheophyta</taxon>
        <taxon>Spermatophyta</taxon>
        <taxon>Magnoliopsida</taxon>
        <taxon>Ranunculales</taxon>
        <taxon>Ranunculaceae</taxon>
        <taxon>Thalictroideae</taxon>
        <taxon>Aquilegia</taxon>
    </lineage>
</organism>
<evidence type="ECO:0000313" key="1">
    <source>
        <dbReference type="EMBL" id="PIA40489.1"/>
    </source>
</evidence>
<sequence>MFLLLFVRSEFEPYIINFNEEGASFCAACPVFLLHLENFTLLDKLSVELHLVKKRRFHFFEAHEQFQDLVNLLDVDLVNSVSALKLA</sequence>
<proteinExistence type="predicted"/>
<dbReference type="Proteomes" id="UP000230069">
    <property type="component" value="Unassembled WGS sequence"/>
</dbReference>
<protein>
    <submittedName>
        <fullName evidence="1">Uncharacterized protein</fullName>
    </submittedName>
</protein>
<accession>A0A2G5DAD0</accession>
<gene>
    <name evidence="1" type="ORF">AQUCO_02500297v1</name>
</gene>
<dbReference type="EMBL" id="KZ305042">
    <property type="protein sequence ID" value="PIA40489.1"/>
    <property type="molecule type" value="Genomic_DNA"/>
</dbReference>
<keyword evidence="2" id="KW-1185">Reference proteome</keyword>